<accession>B9KZH8</accession>
<dbReference type="InterPro" id="IPR029041">
    <property type="entry name" value="FAD-linked_oxidoreductase-like"/>
</dbReference>
<dbReference type="GO" id="GO:0005829">
    <property type="term" value="C:cytosol"/>
    <property type="evidence" value="ECO:0007669"/>
    <property type="project" value="TreeGrafter"/>
</dbReference>
<evidence type="ECO:0000256" key="2">
    <source>
        <dbReference type="ARBA" id="ARBA00004777"/>
    </source>
</evidence>
<evidence type="ECO:0000313" key="11">
    <source>
        <dbReference type="Proteomes" id="UP000000447"/>
    </source>
</evidence>
<organism evidence="10 11">
    <name type="scientific">Thermomicrobium roseum (strain ATCC 27502 / DSM 5159 / P-2)</name>
    <dbReference type="NCBI Taxonomy" id="309801"/>
    <lineage>
        <taxon>Bacteria</taxon>
        <taxon>Pseudomonadati</taxon>
        <taxon>Thermomicrobiota</taxon>
        <taxon>Thermomicrobia</taxon>
        <taxon>Thermomicrobiales</taxon>
        <taxon>Thermomicrobiaceae</taxon>
        <taxon>Thermomicrobium</taxon>
    </lineage>
</organism>
<reference evidence="10 11" key="1">
    <citation type="journal article" date="2009" name="PLoS ONE">
        <title>Complete genome sequence of the aerobic CO-oxidizing thermophile Thermomicrobium roseum.</title>
        <authorList>
            <person name="Wu D."/>
            <person name="Raymond J."/>
            <person name="Wu M."/>
            <person name="Chatterji S."/>
            <person name="Ren Q."/>
            <person name="Graham J.E."/>
            <person name="Bryant D.A."/>
            <person name="Robb F."/>
            <person name="Colman A."/>
            <person name="Tallon L.J."/>
            <person name="Badger J.H."/>
            <person name="Madupu R."/>
            <person name="Ward N.L."/>
            <person name="Eisen J.A."/>
        </authorList>
    </citation>
    <scope>NUCLEOTIDE SEQUENCE [LARGE SCALE GENOMIC DNA]</scope>
    <source>
        <strain evidence="11">ATCC 27502 / DSM 5159 / P-2</strain>
    </source>
</reference>
<dbReference type="KEGG" id="tro:trd_0899"/>
<evidence type="ECO:0000256" key="4">
    <source>
        <dbReference type="ARBA" id="ARBA00022630"/>
    </source>
</evidence>
<evidence type="ECO:0000256" key="7">
    <source>
        <dbReference type="ARBA" id="ARBA00034478"/>
    </source>
</evidence>
<dbReference type="Proteomes" id="UP000000447">
    <property type="component" value="Chromosome"/>
</dbReference>
<dbReference type="Gene3D" id="3.20.20.220">
    <property type="match status" value="1"/>
</dbReference>
<evidence type="ECO:0000256" key="5">
    <source>
        <dbReference type="ARBA" id="ARBA00022827"/>
    </source>
</evidence>
<dbReference type="PANTHER" id="PTHR45754:SF3">
    <property type="entry name" value="METHYLENETETRAHYDROFOLATE REDUCTASE (NADPH)"/>
    <property type="match status" value="1"/>
</dbReference>
<evidence type="ECO:0000256" key="3">
    <source>
        <dbReference type="ARBA" id="ARBA00006743"/>
    </source>
</evidence>
<dbReference type="GO" id="GO:0106312">
    <property type="term" value="F:methylenetetrahydrofolate reductase (NADH) activity"/>
    <property type="evidence" value="ECO:0007669"/>
    <property type="project" value="UniProtKB-EC"/>
</dbReference>
<dbReference type="OrthoDB" id="9812555at2"/>
<keyword evidence="5 9" id="KW-0274">FAD</keyword>
<dbReference type="Pfam" id="PF02219">
    <property type="entry name" value="MTHFR"/>
    <property type="match status" value="1"/>
</dbReference>
<evidence type="ECO:0000256" key="6">
    <source>
        <dbReference type="ARBA" id="ARBA00023002"/>
    </source>
</evidence>
<comment type="pathway">
    <text evidence="7">Amino-acid biosynthesis; L-methionine biosynthesis via de novo pathway.</text>
</comment>
<dbReference type="EMBL" id="CP001275">
    <property type="protein sequence ID" value="ACM06335.1"/>
    <property type="molecule type" value="Genomic_DNA"/>
</dbReference>
<keyword evidence="6 9" id="KW-0560">Oxidoreductase</keyword>
<keyword evidence="4 9" id="KW-0285">Flavoprotein</keyword>
<comment type="cofactor">
    <cofactor evidence="1 9">
        <name>FAD</name>
        <dbReference type="ChEBI" id="CHEBI:57692"/>
    </cofactor>
</comment>
<evidence type="ECO:0000313" key="10">
    <source>
        <dbReference type="EMBL" id="ACM06335.1"/>
    </source>
</evidence>
<dbReference type="InterPro" id="IPR003171">
    <property type="entry name" value="Mehydrof_redctse-like"/>
</dbReference>
<evidence type="ECO:0000256" key="8">
    <source>
        <dbReference type="ARBA" id="ARBA00048628"/>
    </source>
</evidence>
<dbReference type="STRING" id="309801.trd_0899"/>
<keyword evidence="11" id="KW-1185">Reference proteome</keyword>
<dbReference type="eggNOG" id="COG0685">
    <property type="taxonomic scope" value="Bacteria"/>
</dbReference>
<dbReference type="HOGENOM" id="CLU_081788_0_0_0"/>
<comment type="pathway">
    <text evidence="2 9">One-carbon metabolism; tetrahydrofolate interconversion.</text>
</comment>
<comment type="catalytic activity">
    <reaction evidence="8">
        <text>(6S)-5-methyl-5,6,7,8-tetrahydrofolate + NAD(+) = (6R)-5,10-methylene-5,6,7,8-tetrahydrofolate + NADH + H(+)</text>
        <dbReference type="Rhea" id="RHEA:19821"/>
        <dbReference type="ChEBI" id="CHEBI:15378"/>
        <dbReference type="ChEBI" id="CHEBI:15636"/>
        <dbReference type="ChEBI" id="CHEBI:18608"/>
        <dbReference type="ChEBI" id="CHEBI:57540"/>
        <dbReference type="ChEBI" id="CHEBI:57945"/>
        <dbReference type="EC" id="1.5.1.54"/>
    </reaction>
    <physiologicalReaction direction="right-to-left" evidence="8">
        <dbReference type="Rhea" id="RHEA:19823"/>
    </physiologicalReaction>
</comment>
<evidence type="ECO:0000256" key="9">
    <source>
        <dbReference type="RuleBase" id="RU003862"/>
    </source>
</evidence>
<dbReference type="GO" id="GO:0009086">
    <property type="term" value="P:methionine biosynthetic process"/>
    <property type="evidence" value="ECO:0007669"/>
    <property type="project" value="TreeGrafter"/>
</dbReference>
<protein>
    <recommendedName>
        <fullName evidence="9">Methylenetetrahydrofolate reductase</fullName>
    </recommendedName>
</protein>
<dbReference type="SUPFAM" id="SSF51730">
    <property type="entry name" value="FAD-linked oxidoreductase"/>
    <property type="match status" value="1"/>
</dbReference>
<dbReference type="PANTHER" id="PTHR45754">
    <property type="entry name" value="METHYLENETETRAHYDROFOLATE REDUCTASE"/>
    <property type="match status" value="1"/>
</dbReference>
<proteinExistence type="inferred from homology"/>
<dbReference type="AlphaFoldDB" id="B9KZH8"/>
<dbReference type="UniPathway" id="UPA00193"/>
<dbReference type="GO" id="GO:0035999">
    <property type="term" value="P:tetrahydrofolate interconversion"/>
    <property type="evidence" value="ECO:0007669"/>
    <property type="project" value="UniProtKB-UniPathway"/>
</dbReference>
<evidence type="ECO:0000256" key="1">
    <source>
        <dbReference type="ARBA" id="ARBA00001974"/>
    </source>
</evidence>
<sequence length="299" mass="32568">MTDDVLSEAAIEATPDISFYCALLEELRIEVLPTVELEKVMATVPLGSTLTVTSSPAHGVKGTLATALALRQHGYRVVPHLAARALRSHQELVLLWQQFVAAGIDEVFVVGGDQTEPAGEFPDSRTLLTALVELQPRPRRIGIAAYPEGHPHIPADVLDADLLTKQALADYAITQLVFDPDALVRWLTRMRSRGFTLPLYLCLPGTLRLDRLIRIGLRLGLGTSLRYLEKQRGLVGRLLTGGIHYDPSDLLDELVRRPAAIQGGIVGIHWSSFNALASVVEWVAAKRARLGCPGEGVQA</sequence>
<comment type="similarity">
    <text evidence="3 9">Belongs to the methylenetetrahydrofolate reductase family.</text>
</comment>
<name>B9KZH8_THERP</name>
<gene>
    <name evidence="10" type="ordered locus">trd_0899</name>
</gene>
<dbReference type="RefSeq" id="WP_012642277.1">
    <property type="nucleotide sequence ID" value="NC_011959.1"/>
</dbReference>
<dbReference type="GO" id="GO:0071949">
    <property type="term" value="F:FAD binding"/>
    <property type="evidence" value="ECO:0007669"/>
    <property type="project" value="TreeGrafter"/>
</dbReference>